<dbReference type="AlphaFoldDB" id="A0A0P7I0K6"/>
<gene>
    <name evidence="2" type="ORF">AKJ29_08975</name>
</gene>
<organism evidence="2 3">
    <name type="scientific">Aliiroseovarius crassostreae</name>
    <dbReference type="NCBI Taxonomy" id="154981"/>
    <lineage>
        <taxon>Bacteria</taxon>
        <taxon>Pseudomonadati</taxon>
        <taxon>Pseudomonadota</taxon>
        <taxon>Alphaproteobacteria</taxon>
        <taxon>Rhodobacterales</taxon>
        <taxon>Paracoccaceae</taxon>
        <taxon>Aliiroseovarius</taxon>
    </lineage>
</organism>
<keyword evidence="3" id="KW-1185">Reference proteome</keyword>
<proteinExistence type="predicted"/>
<reference evidence="2 3" key="1">
    <citation type="submission" date="2015-09" db="EMBL/GenBank/DDBJ databases">
        <title>Draft genome sequence of Aliiroseovarius crassostreae CV919-312TSm, the causative agent of Roseovarius Oyster Disease (formerly Juvenile Oyster Disease).</title>
        <authorList>
            <person name="Kessner L."/>
            <person name="Spinard E."/>
            <person name="Nelson D."/>
        </authorList>
    </citation>
    <scope>NUCLEOTIDE SEQUENCE [LARGE SCALE GENOMIC DNA]</scope>
    <source>
        <strain evidence="2 3">CV919-312</strain>
    </source>
</reference>
<evidence type="ECO:0000256" key="1">
    <source>
        <dbReference type="SAM" id="MobiDB-lite"/>
    </source>
</evidence>
<sequence length="181" mass="20102">MDLTKGRQDLPQILEPFMTAHVPGATRPISTGDIVSFRFPHSDGPGDKDRPCLVIHADDDTGEVVLAYGTSIFPKERDDHSLTVMNAANMAVANLVKPTRFLSVRRVRVKRSDQRFAPNAEGNVVIGQFPADGICWGQRYAKLPTKTPDQERHGVHPPKAQRSQTRRGLFGRRNPREAIVA</sequence>
<protein>
    <submittedName>
        <fullName evidence="2">Uncharacterized protein</fullName>
    </submittedName>
</protein>
<feature type="region of interest" description="Disordered" evidence="1">
    <location>
        <begin position="145"/>
        <end position="181"/>
    </location>
</feature>
<evidence type="ECO:0000313" key="3">
    <source>
        <dbReference type="Proteomes" id="UP000050471"/>
    </source>
</evidence>
<dbReference type="EMBL" id="LKBA01000019">
    <property type="protein sequence ID" value="KPN62361.1"/>
    <property type="molecule type" value="Genomic_DNA"/>
</dbReference>
<comment type="caution">
    <text evidence="2">The sequence shown here is derived from an EMBL/GenBank/DDBJ whole genome shotgun (WGS) entry which is preliminary data.</text>
</comment>
<evidence type="ECO:0000313" key="2">
    <source>
        <dbReference type="EMBL" id="KPN62361.1"/>
    </source>
</evidence>
<accession>A0A0P7I0K6</accession>
<name>A0A0P7I0K6_9RHOB</name>
<dbReference type="Proteomes" id="UP000050471">
    <property type="component" value="Unassembled WGS sequence"/>
</dbReference>